<dbReference type="Pfam" id="PF00370">
    <property type="entry name" value="FGGY_N"/>
    <property type="match status" value="1"/>
</dbReference>
<dbReference type="GO" id="GO:0019563">
    <property type="term" value="P:glycerol catabolic process"/>
    <property type="evidence" value="ECO:0007669"/>
    <property type="project" value="TreeGrafter"/>
</dbReference>
<dbReference type="InterPro" id="IPR043129">
    <property type="entry name" value="ATPase_NBD"/>
</dbReference>
<proteinExistence type="inferred from homology"/>
<evidence type="ECO:0000259" key="8">
    <source>
        <dbReference type="Pfam" id="PF00370"/>
    </source>
</evidence>
<dbReference type="GO" id="GO:0005524">
    <property type="term" value="F:ATP binding"/>
    <property type="evidence" value="ECO:0007669"/>
    <property type="project" value="UniProtKB-KW"/>
</dbReference>
<keyword evidence="6" id="KW-0067">ATP-binding</keyword>
<dbReference type="SUPFAM" id="SSF53067">
    <property type="entry name" value="Actin-like ATPase domain"/>
    <property type="match status" value="1"/>
</dbReference>
<dbReference type="EMBL" id="AZHW01001026">
    <property type="protein sequence ID" value="ETW94675.1"/>
    <property type="molecule type" value="Genomic_DNA"/>
</dbReference>
<evidence type="ECO:0000256" key="3">
    <source>
        <dbReference type="ARBA" id="ARBA00022741"/>
    </source>
</evidence>
<dbReference type="GO" id="GO:0005829">
    <property type="term" value="C:cytosol"/>
    <property type="evidence" value="ECO:0007669"/>
    <property type="project" value="TreeGrafter"/>
</dbReference>
<gene>
    <name evidence="9" type="ORF">ETSY1_33825</name>
</gene>
<evidence type="ECO:0000313" key="10">
    <source>
        <dbReference type="Proteomes" id="UP000019141"/>
    </source>
</evidence>
<evidence type="ECO:0000256" key="7">
    <source>
        <dbReference type="ARBA" id="ARBA00043149"/>
    </source>
</evidence>
<dbReference type="Proteomes" id="UP000019141">
    <property type="component" value="Unassembled WGS sequence"/>
</dbReference>
<evidence type="ECO:0000256" key="6">
    <source>
        <dbReference type="ARBA" id="ARBA00022840"/>
    </source>
</evidence>
<reference evidence="9 10" key="1">
    <citation type="journal article" date="2014" name="Nature">
        <title>An environmental bacterial taxon with a large and distinct metabolic repertoire.</title>
        <authorList>
            <person name="Wilson M.C."/>
            <person name="Mori T."/>
            <person name="Ruckert C."/>
            <person name="Uria A.R."/>
            <person name="Helf M.J."/>
            <person name="Takada K."/>
            <person name="Gernert C."/>
            <person name="Steffens U.A."/>
            <person name="Heycke N."/>
            <person name="Schmitt S."/>
            <person name="Rinke C."/>
            <person name="Helfrich E.J."/>
            <person name="Brachmann A.O."/>
            <person name="Gurgui C."/>
            <person name="Wakimoto T."/>
            <person name="Kracht M."/>
            <person name="Crusemann M."/>
            <person name="Hentschel U."/>
            <person name="Abe I."/>
            <person name="Matsunaga S."/>
            <person name="Kalinowski J."/>
            <person name="Takeyama H."/>
            <person name="Piel J."/>
        </authorList>
    </citation>
    <scope>NUCLEOTIDE SEQUENCE [LARGE SCALE GENOMIC DNA]</scope>
    <source>
        <strain evidence="10">TSY1</strain>
    </source>
</reference>
<sequence>MAATYILALDQGTSSSRAILFDQHGQVVAQTGQPFPQHYPQPDWVEHDPQEIWQSQLDVARQVLSQAGVSPQQVAGIGVTNQRETTLIWDRVTGEPIYPAIVWQCRRTAELVEALLAQGLEAEIRSRTGLVLDAYFSATKVQWLLDQVPGARARAERGELAFGTVDAWLLYQLSGGALHCTDVSNASRTMLLNIHTCDWDEEILRTLNIPASLLPEIRDSSGVFGTTAADLFDGTPIPIGGVIGDQQG</sequence>
<dbReference type="GO" id="GO:0004370">
    <property type="term" value="F:glycerol kinase activity"/>
    <property type="evidence" value="ECO:0007669"/>
    <property type="project" value="TreeGrafter"/>
</dbReference>
<evidence type="ECO:0000256" key="4">
    <source>
        <dbReference type="ARBA" id="ARBA00022777"/>
    </source>
</evidence>
<dbReference type="InterPro" id="IPR018484">
    <property type="entry name" value="FGGY_N"/>
</dbReference>
<protein>
    <recommendedName>
        <fullName evidence="7">ATP:glycerol 3-phosphotransferase</fullName>
    </recommendedName>
</protein>
<comment type="similarity">
    <text evidence="1">Belongs to the FGGY kinase family.</text>
</comment>
<evidence type="ECO:0000256" key="5">
    <source>
        <dbReference type="ARBA" id="ARBA00022798"/>
    </source>
</evidence>
<dbReference type="HOGENOM" id="CLU_009281_7_0_7"/>
<dbReference type="AlphaFoldDB" id="W4LAD6"/>
<organism evidence="9 10">
    <name type="scientific">Entotheonella factor</name>
    <dbReference type="NCBI Taxonomy" id="1429438"/>
    <lineage>
        <taxon>Bacteria</taxon>
        <taxon>Pseudomonadati</taxon>
        <taxon>Nitrospinota/Tectimicrobiota group</taxon>
        <taxon>Candidatus Tectimicrobiota</taxon>
        <taxon>Candidatus Entotheonellia</taxon>
        <taxon>Candidatus Entotheonellales</taxon>
        <taxon>Candidatus Entotheonellaceae</taxon>
        <taxon>Candidatus Entotheonella</taxon>
    </lineage>
</organism>
<dbReference type="PANTHER" id="PTHR10196:SF69">
    <property type="entry name" value="GLYCEROL KINASE"/>
    <property type="match status" value="1"/>
</dbReference>
<keyword evidence="10" id="KW-1185">Reference proteome</keyword>
<dbReference type="PROSITE" id="PS00933">
    <property type="entry name" value="FGGY_KINASES_1"/>
    <property type="match status" value="1"/>
</dbReference>
<evidence type="ECO:0000313" key="9">
    <source>
        <dbReference type="EMBL" id="ETW94675.1"/>
    </source>
</evidence>
<comment type="caution">
    <text evidence="9">The sequence shown here is derived from an EMBL/GenBank/DDBJ whole genome shotgun (WGS) entry which is preliminary data.</text>
</comment>
<dbReference type="PANTHER" id="PTHR10196">
    <property type="entry name" value="SUGAR KINASE"/>
    <property type="match status" value="1"/>
</dbReference>
<evidence type="ECO:0000256" key="2">
    <source>
        <dbReference type="ARBA" id="ARBA00022679"/>
    </source>
</evidence>
<accession>W4LAD6</accession>
<keyword evidence="3" id="KW-0547">Nucleotide-binding</keyword>
<keyword evidence="4" id="KW-0418">Kinase</keyword>
<feature type="non-terminal residue" evidence="9">
    <location>
        <position position="248"/>
    </location>
</feature>
<keyword evidence="2" id="KW-0808">Transferase</keyword>
<name>W4LAD6_ENTF1</name>
<dbReference type="FunFam" id="3.30.420.40:FF:000008">
    <property type="entry name" value="Glycerol kinase"/>
    <property type="match status" value="1"/>
</dbReference>
<dbReference type="InterPro" id="IPR018483">
    <property type="entry name" value="Carb_kinase_FGGY_CS"/>
</dbReference>
<keyword evidence="5" id="KW-0319">Glycerol metabolism</keyword>
<feature type="domain" description="Carbohydrate kinase FGGY N-terminal" evidence="8">
    <location>
        <begin position="5"/>
        <end position="247"/>
    </location>
</feature>
<dbReference type="Gene3D" id="3.30.420.40">
    <property type="match status" value="1"/>
</dbReference>
<evidence type="ECO:0000256" key="1">
    <source>
        <dbReference type="ARBA" id="ARBA00009156"/>
    </source>
</evidence>